<name>A5EWG3_DICNV</name>
<evidence type="ECO:0000313" key="2">
    <source>
        <dbReference type="EMBL" id="ABQ13906.1"/>
    </source>
</evidence>
<dbReference type="InterPro" id="IPR007313">
    <property type="entry name" value="FxsA"/>
</dbReference>
<organism evidence="2 3">
    <name type="scientific">Dichelobacter nodosus (strain VCS1703A)</name>
    <dbReference type="NCBI Taxonomy" id="246195"/>
    <lineage>
        <taxon>Bacteria</taxon>
        <taxon>Pseudomonadati</taxon>
        <taxon>Pseudomonadota</taxon>
        <taxon>Gammaproteobacteria</taxon>
        <taxon>Cardiobacteriales</taxon>
        <taxon>Cardiobacteriaceae</taxon>
        <taxon>Dichelobacter</taxon>
    </lineage>
</organism>
<dbReference type="PANTHER" id="PTHR35335">
    <property type="entry name" value="UPF0716 PROTEIN FXSA"/>
    <property type="match status" value="1"/>
</dbReference>
<dbReference type="PANTHER" id="PTHR35335:SF1">
    <property type="entry name" value="UPF0716 PROTEIN FXSA"/>
    <property type="match status" value="1"/>
</dbReference>
<evidence type="ECO:0000256" key="1">
    <source>
        <dbReference type="SAM" id="Phobius"/>
    </source>
</evidence>
<sequence>MIFLSMRPSITSLFYGERFMPLFFIFWLVLEIVVLVSVADALGAFMTLLLLIFAMILGSRLIRHQHYFFAQHMQTPQADLSVLQEGMYRLLAGFLLIVPGFISDILAICLLLPALRRFCGHSLLRAFKPDIVARRFGWRDMPENTYEFTGNVQARREDGSVIEAELMDKDR</sequence>
<keyword evidence="1" id="KW-0472">Membrane</keyword>
<dbReference type="eggNOG" id="COG3030">
    <property type="taxonomic scope" value="Bacteria"/>
</dbReference>
<gene>
    <name evidence="2" type="ordered locus">DNO_0205</name>
</gene>
<dbReference type="NCBIfam" id="NF008528">
    <property type="entry name" value="PRK11463.1-2"/>
    <property type="match status" value="1"/>
</dbReference>
<dbReference type="AlphaFoldDB" id="A5EWG3"/>
<evidence type="ECO:0000313" key="3">
    <source>
        <dbReference type="Proteomes" id="UP000000248"/>
    </source>
</evidence>
<reference evidence="2 3" key="1">
    <citation type="journal article" date="2007" name="Nat. Biotechnol.">
        <title>Genome sequence and identification of candidate vaccine antigens from the animal pathogen Dichelobacter nodosus.</title>
        <authorList>
            <person name="Myers G.S."/>
            <person name="Parker D."/>
            <person name="Al-Hasani K."/>
            <person name="Kennan R.M."/>
            <person name="Seemann T."/>
            <person name="Ren Q."/>
            <person name="Badger J.H."/>
            <person name="Selengut J.D."/>
            <person name="Deboy R.T."/>
            <person name="Tettelin H."/>
            <person name="Boyce J.D."/>
            <person name="McCarl V.P."/>
            <person name="Han X."/>
            <person name="Nelson W.C."/>
            <person name="Madupu R."/>
            <person name="Mohamoud Y."/>
            <person name="Holley T."/>
            <person name="Fedorova N."/>
            <person name="Khouri H."/>
            <person name="Bottomley S.P."/>
            <person name="Whittington R.J."/>
            <person name="Adler B."/>
            <person name="Songer J.G."/>
            <person name="Rood J.I."/>
            <person name="Paulsen I.T."/>
        </authorList>
    </citation>
    <scope>NUCLEOTIDE SEQUENCE [LARGE SCALE GENOMIC DNA]</scope>
    <source>
        <strain evidence="2 3">VCS1703A</strain>
    </source>
</reference>
<keyword evidence="1" id="KW-1133">Transmembrane helix</keyword>
<keyword evidence="1" id="KW-0812">Transmembrane</keyword>
<dbReference type="HOGENOM" id="CLU_085083_0_1_6"/>
<feature type="transmembrane region" description="Helical" evidence="1">
    <location>
        <begin position="90"/>
        <end position="115"/>
    </location>
</feature>
<feature type="transmembrane region" description="Helical" evidence="1">
    <location>
        <begin position="20"/>
        <end position="38"/>
    </location>
</feature>
<dbReference type="Pfam" id="PF04186">
    <property type="entry name" value="FxsA"/>
    <property type="match status" value="1"/>
</dbReference>
<dbReference type="Proteomes" id="UP000000248">
    <property type="component" value="Chromosome"/>
</dbReference>
<dbReference type="KEGG" id="dno:DNO_0205"/>
<feature type="transmembrane region" description="Helical" evidence="1">
    <location>
        <begin position="44"/>
        <end position="62"/>
    </location>
</feature>
<dbReference type="OrthoDB" id="9792788at2"/>
<dbReference type="EMBL" id="CP000513">
    <property type="protein sequence ID" value="ABQ13906.1"/>
    <property type="molecule type" value="Genomic_DNA"/>
</dbReference>
<protein>
    <submittedName>
        <fullName evidence="2">FxsA cytoplasmic membrane protein family</fullName>
    </submittedName>
</protein>
<dbReference type="STRING" id="246195.DNO_0205"/>
<dbReference type="GO" id="GO:0016020">
    <property type="term" value="C:membrane"/>
    <property type="evidence" value="ECO:0007669"/>
    <property type="project" value="InterPro"/>
</dbReference>
<proteinExistence type="predicted"/>
<accession>A5EWG3</accession>
<keyword evidence="3" id="KW-1185">Reference proteome</keyword>